<dbReference type="AlphaFoldDB" id="A0A3B0BHF9"/>
<gene>
    <name evidence="3" type="ORF">D7231_17440</name>
</gene>
<feature type="domain" description="A-factor biosynthesis hotdog" evidence="2">
    <location>
        <begin position="229"/>
        <end position="330"/>
    </location>
</feature>
<evidence type="ECO:0000259" key="2">
    <source>
        <dbReference type="Pfam" id="PF03756"/>
    </source>
</evidence>
<proteinExistence type="predicted"/>
<dbReference type="OrthoDB" id="7838374at2"/>
<protein>
    <recommendedName>
        <fullName evidence="2">A-factor biosynthesis hotdog domain-containing protein</fullName>
    </recommendedName>
</protein>
<accession>A0A3B0BHF9</accession>
<name>A0A3B0BHF9_9ACTN</name>
<sequence>MNTGTTSPAGAAPALTADRTVHRSLVHKRAVEQVLTTAVAESGGRLLGTAQLPRLHRHYNDTSAPYHDLLLVAEAARQTVEAIVHELLHVPLDRRFVIGDLGIAFTGLDAVRTGPAPADLLVELDIDRLRRRRDGSVRSLRGTAACRIDGRDAALFTGTLRFLEGDSYDDLRAGSTGTAAPGAGEAPPRCDPSAVGRTDPRNVVIGGLRTEQSGEGERPRATEAANETAADFVADVVADPQDPVFYDHPLDHLPGMLLMEAARQTALAACARTRSVPAGALLATACRARFLAFAEQSAPVRCRARPTAPGTVAVTVEQRGEPAAELEITIEAVPGSELLARAPTPTAPPGGAR</sequence>
<evidence type="ECO:0000313" key="3">
    <source>
        <dbReference type="EMBL" id="RKN71758.1"/>
    </source>
</evidence>
<reference evidence="3 4" key="1">
    <citation type="journal article" date="2015" name="Antonie Van Leeuwenhoek">
        <title>Streptomyces klenkii sp. nov., isolated from deep marine sediment.</title>
        <authorList>
            <person name="Veyisoglu A."/>
            <person name="Sahin N."/>
        </authorList>
    </citation>
    <scope>NUCLEOTIDE SEQUENCE [LARGE SCALE GENOMIC DNA]</scope>
    <source>
        <strain evidence="3 4">KCTC 29202</strain>
    </source>
</reference>
<keyword evidence="4" id="KW-1185">Reference proteome</keyword>
<feature type="compositionally biased region" description="Low complexity" evidence="1">
    <location>
        <begin position="173"/>
        <end position="187"/>
    </location>
</feature>
<dbReference type="Proteomes" id="UP000270343">
    <property type="component" value="Unassembled WGS sequence"/>
</dbReference>
<dbReference type="Pfam" id="PF03756">
    <property type="entry name" value="AfsA"/>
    <property type="match status" value="2"/>
</dbReference>
<evidence type="ECO:0000313" key="4">
    <source>
        <dbReference type="Proteomes" id="UP000270343"/>
    </source>
</evidence>
<evidence type="ECO:0000256" key="1">
    <source>
        <dbReference type="SAM" id="MobiDB-lite"/>
    </source>
</evidence>
<feature type="region of interest" description="Disordered" evidence="1">
    <location>
        <begin position="173"/>
        <end position="200"/>
    </location>
</feature>
<organism evidence="3 4">
    <name type="scientific">Streptomyces klenkii</name>
    <dbReference type="NCBI Taxonomy" id="1420899"/>
    <lineage>
        <taxon>Bacteria</taxon>
        <taxon>Bacillati</taxon>
        <taxon>Actinomycetota</taxon>
        <taxon>Actinomycetes</taxon>
        <taxon>Kitasatosporales</taxon>
        <taxon>Streptomycetaceae</taxon>
        <taxon>Streptomyces</taxon>
    </lineage>
</organism>
<feature type="domain" description="A-factor biosynthesis hotdog" evidence="2">
    <location>
        <begin position="25"/>
        <end position="138"/>
    </location>
</feature>
<dbReference type="EMBL" id="RBAM01000006">
    <property type="protein sequence ID" value="RKN71758.1"/>
    <property type="molecule type" value="Genomic_DNA"/>
</dbReference>
<comment type="caution">
    <text evidence="3">The sequence shown here is derived from an EMBL/GenBank/DDBJ whole genome shotgun (WGS) entry which is preliminary data.</text>
</comment>
<dbReference type="RefSeq" id="WP_120756367.1">
    <property type="nucleotide sequence ID" value="NZ_JBIBGF010000005.1"/>
</dbReference>
<dbReference type="InterPro" id="IPR005509">
    <property type="entry name" value="AfsA_hotdog_dom"/>
</dbReference>